<feature type="binding site" evidence="14">
    <location>
        <position position="884"/>
    </location>
    <ligand>
        <name>ATP</name>
        <dbReference type="ChEBI" id="CHEBI:30616"/>
    </ligand>
</feature>
<dbReference type="GO" id="GO:0045332">
    <property type="term" value="P:phospholipid translocation"/>
    <property type="evidence" value="ECO:0007669"/>
    <property type="project" value="TreeGrafter"/>
</dbReference>
<keyword evidence="10 16" id="KW-0472">Membrane</keyword>
<dbReference type="InterPro" id="IPR001757">
    <property type="entry name" value="P_typ_ATPase"/>
</dbReference>
<keyword evidence="7 15" id="KW-0460">Magnesium</keyword>
<feature type="transmembrane region" description="Helical" evidence="16">
    <location>
        <begin position="1516"/>
        <end position="1536"/>
    </location>
</feature>
<keyword evidence="5 14" id="KW-0547">Nucleotide-binding</keyword>
<feature type="binding site" evidence="14">
    <location>
        <position position="1516"/>
    </location>
    <ligand>
        <name>ATP</name>
        <dbReference type="ChEBI" id="CHEBI:30616"/>
    </ligand>
</feature>
<dbReference type="SUPFAM" id="SSF81660">
    <property type="entry name" value="Metal cation-transporting ATPase, ATP-binding domain N"/>
    <property type="match status" value="1"/>
</dbReference>
<comment type="similarity">
    <text evidence="2 16">Belongs to the cation transport ATPase (P-type) (TC 3.A.3) family. Type IV subfamily.</text>
</comment>
<feature type="binding site" evidence="14">
    <location>
        <position position="681"/>
    </location>
    <ligand>
        <name>ATP</name>
        <dbReference type="ChEBI" id="CHEBI:30616"/>
    </ligand>
</feature>
<dbReference type="FunFam" id="3.40.50.1000:FF:000172">
    <property type="entry name" value="Phospholipid-transporting ATPase"/>
    <property type="match status" value="1"/>
</dbReference>
<evidence type="ECO:0000256" key="13">
    <source>
        <dbReference type="PIRSR" id="PIRSR606539-1"/>
    </source>
</evidence>
<feature type="binding site" evidence="14">
    <location>
        <position position="683"/>
    </location>
    <ligand>
        <name>ATP</name>
        <dbReference type="ChEBI" id="CHEBI:30616"/>
    </ligand>
</feature>
<dbReference type="GO" id="GO:0032456">
    <property type="term" value="P:endocytic recycling"/>
    <property type="evidence" value="ECO:0007669"/>
    <property type="project" value="TreeGrafter"/>
</dbReference>
<dbReference type="Pfam" id="PF13246">
    <property type="entry name" value="Cation_ATPase"/>
    <property type="match status" value="1"/>
</dbReference>
<dbReference type="InterPro" id="IPR032630">
    <property type="entry name" value="P_typ_ATPase_c"/>
</dbReference>
<evidence type="ECO:0000256" key="3">
    <source>
        <dbReference type="ARBA" id="ARBA00022692"/>
    </source>
</evidence>
<evidence type="ECO:0000256" key="2">
    <source>
        <dbReference type="ARBA" id="ARBA00008109"/>
    </source>
</evidence>
<feature type="binding site" evidence="14">
    <location>
        <position position="1614"/>
    </location>
    <ligand>
        <name>ATP</name>
        <dbReference type="ChEBI" id="CHEBI:30616"/>
    </ligand>
</feature>
<feature type="compositionally biased region" description="Basic residues" evidence="17">
    <location>
        <begin position="769"/>
        <end position="779"/>
    </location>
</feature>
<comment type="cofactor">
    <cofactor evidence="15">
        <name>Mg(2+)</name>
        <dbReference type="ChEBI" id="CHEBI:18420"/>
    </cofactor>
</comment>
<feature type="domain" description="P-type ATPase N-terminal" evidence="18">
    <location>
        <begin position="298"/>
        <end position="356"/>
    </location>
</feature>
<evidence type="ECO:0000256" key="6">
    <source>
        <dbReference type="ARBA" id="ARBA00022840"/>
    </source>
</evidence>
<dbReference type="NCBIfam" id="TIGR01652">
    <property type="entry name" value="ATPase-Plipid"/>
    <property type="match status" value="2"/>
</dbReference>
<dbReference type="PANTHER" id="PTHR24092:SF174">
    <property type="entry name" value="PHOSPHOLIPID-TRANSPORTING ATPASE DNF3-RELATED"/>
    <property type="match status" value="1"/>
</dbReference>
<sequence length="1697" mass="189054">MAADEHDGAGEEDDRSKTDLAELKETNGQHLGLATQSALMAPSSASNSAVFPSSPFQSLTVLSTDAAHSSGKDNVADMNGADDGSSFVGKTIRERSKHRRKSSAAPNLSLDTRAMNGLRDRAPEAPRSPLSPVSPESPPQLPLPMPHLRSPSSSRTRDRGISLRRAILARNSHEEPESSGSTMELRPTAPSAMQQVPVGSGSGKKSKATNTILPVPGIGSDLETHPQPTKKAYESLALPHYETWIKSKSSRTGLLSRFRAAKERIRKEILRIQDIPPSTDGRHIDVDPNRRQSLIDERTGRKYINNTITSSRYTLYSFLPRQLFAQFSKLANFYFLCVSILQMIPGLSTTGTYTTIVPLAFFVIISMAKEGYDDFRRYRLDRAENRNTALVLRGHKARAASTENIDHSTVTSEEQDYWAEIKWEDIGVGDVVKLVRDGPAPADLVVLCTNGAEEMAYVETMALDGETNLKSKGTLPQLASSCRTMKDIVSCGAHIVVEDPNLDLYNFEGRVTIGDETLPLANNEIIYRGSVLRNTYEAIGIVVYSGEECKIRMNATKNPRIKAPALQIVVNKVVVMLVIFVVVLAIFNTAAYQIWQESTEEKAWYLTNAGVPFFPILVSFIILFNTMIPLSLYVSLEIVKLFQMLLMNDVDMYDEASNTPMEANTSTINEDLGQVNYIFSDKTGTLTNNSMRFRKLSIAGTAWLHDPDVQEEAMKEATCKPTLQKRHSKGKKPIRRGISISASGEASAVQGISPVSRGSPVVRNSSTRPRWKPSARTHRSQPELGTAQLLQYIQHRPYTLFARKVRFFLLSIALCHTCFPEKRNSEIEYQAASPDEQALVRAAQDLGYVMIDRQNSMITVKTLPQGHGDEPTFETYQILDVIEFSSKRKRMSIIVRMPDHRICVFCKGADSTLIRLLRLSGLAIAKAVEIEQRVSMRQSLEAQEALRRASDANTRKDSMTRKSLNIHRPSLGGITHPSMIAQRLRPICDEVNDWLNDRETDVDISPIDNGSIYYSPRPSAHYGPTQRLVSLDGRPSFQGDDVGELVEEALVVDDAAVLERCFQHINDFATEGLRTLLYAYRYMEEDEYDSWKKIYLDASTSLLNRQEMIEKAGAQVERGLELAGATAIEDKLQQGVPEAIDKLRRAKIKLWMLTGDKRETAINIGHSCRLIKEYSSITILDQETGEVSQRIAAATIDISNGHVAHSVVVVDGHTLSQINSSEPLGKLFVSLAILVDTVICCRASPSQKASLVSSIRHEVHNAITLAIGDGANDIAMIQEAHVGIGITGKEGLQAARTSDYSIAQFRFLTKLLLVHGRWNYIRTCKYTLGTFWKEMLFYLTQALYQRYAGYTGTSLYESWSLSLFNTLFTSLPVIFVGIFEQDLSASTLMAVPELYHSLGHRNGGFKIKIYLAWVAMAASQAVIVFFIMLGLFGQTIFTTDNGLYAMGALTFTACVLVIATKMQFWELHNKTFTCAISMFLSVGGWFLWMIILSTTYHNNVIYDVKEGFLERFGRNGLWWLTLILVLAVCWVLEIAVKAAQCSWLPSDADCFRELEKDLAIKKRFEQAACMDSTHNRDVDHADASGGLPRQGTTNGDRQWEGKVQEMLDRPRHSRGASGAEHEAELVGTIRRRQHSEPEVKAQEHKVSFAVEARVDATDGDDDDDDDDGKEKPPRRSADVQELLRRGFGSVRRSQDTV</sequence>
<dbReference type="OrthoDB" id="377733at2759"/>
<feature type="domain" description="P-type ATPase C-terminal" evidence="19">
    <location>
        <begin position="1295"/>
        <end position="1545"/>
    </location>
</feature>
<dbReference type="SUPFAM" id="SSF81653">
    <property type="entry name" value="Calcium ATPase, transduction domain A"/>
    <property type="match status" value="1"/>
</dbReference>
<feature type="compositionally biased region" description="Pro residues" evidence="17">
    <location>
        <begin position="135"/>
        <end position="145"/>
    </location>
</feature>
<keyword evidence="6 14" id="KW-0067">ATP-binding</keyword>
<dbReference type="EMBL" id="CAJPDR010000222">
    <property type="protein sequence ID" value="CAF9926974.1"/>
    <property type="molecule type" value="Genomic_DNA"/>
</dbReference>
<evidence type="ECO:0000313" key="20">
    <source>
        <dbReference type="EMBL" id="CAF9926974.1"/>
    </source>
</evidence>
<keyword evidence="8 16" id="KW-1278">Translocase</keyword>
<organism evidence="20 21">
    <name type="scientific">Alectoria fallacina</name>
    <dbReference type="NCBI Taxonomy" id="1903189"/>
    <lineage>
        <taxon>Eukaryota</taxon>
        <taxon>Fungi</taxon>
        <taxon>Dikarya</taxon>
        <taxon>Ascomycota</taxon>
        <taxon>Pezizomycotina</taxon>
        <taxon>Lecanoromycetes</taxon>
        <taxon>OSLEUM clade</taxon>
        <taxon>Lecanoromycetidae</taxon>
        <taxon>Lecanorales</taxon>
        <taxon>Lecanorineae</taxon>
        <taxon>Parmeliaceae</taxon>
        <taxon>Alectoria</taxon>
    </lineage>
</organism>
<evidence type="ECO:0000256" key="4">
    <source>
        <dbReference type="ARBA" id="ARBA00022723"/>
    </source>
</evidence>
<dbReference type="Gene3D" id="3.40.1110.10">
    <property type="entry name" value="Calcium-transporting ATPase, cytoplasmic domain N"/>
    <property type="match status" value="1"/>
</dbReference>
<evidence type="ECO:0000256" key="9">
    <source>
        <dbReference type="ARBA" id="ARBA00022989"/>
    </source>
</evidence>
<dbReference type="GO" id="GO:0006892">
    <property type="term" value="P:post-Golgi vesicle-mediated transport"/>
    <property type="evidence" value="ECO:0007669"/>
    <property type="project" value="TreeGrafter"/>
</dbReference>
<evidence type="ECO:0000256" key="10">
    <source>
        <dbReference type="ARBA" id="ARBA00023136"/>
    </source>
</evidence>
<feature type="transmembrane region" description="Helical" evidence="16">
    <location>
        <begin position="614"/>
        <end position="636"/>
    </location>
</feature>
<gene>
    <name evidence="20" type="ORF">ALECFALPRED_003594</name>
</gene>
<reference evidence="20" key="1">
    <citation type="submission" date="2021-03" db="EMBL/GenBank/DDBJ databases">
        <authorList>
            <person name="Tagirdzhanova G."/>
        </authorList>
    </citation>
    <scope>NUCLEOTIDE SEQUENCE</scope>
</reference>
<evidence type="ECO:0000256" key="15">
    <source>
        <dbReference type="PIRSR" id="PIRSR606539-3"/>
    </source>
</evidence>
<dbReference type="SUPFAM" id="SSF81665">
    <property type="entry name" value="Calcium ATPase, transmembrane domain M"/>
    <property type="match status" value="1"/>
</dbReference>
<protein>
    <recommendedName>
        <fullName evidence="16">Phospholipid-transporting ATPase</fullName>
        <ecNumber evidence="16">7.6.2.1</ecNumber>
    </recommendedName>
</protein>
<dbReference type="InterPro" id="IPR023214">
    <property type="entry name" value="HAD_sf"/>
</dbReference>
<dbReference type="Gene3D" id="3.40.50.1000">
    <property type="entry name" value="HAD superfamily/HAD-like"/>
    <property type="match status" value="1"/>
</dbReference>
<feature type="transmembrane region" description="Helical" evidence="16">
    <location>
        <begin position="569"/>
        <end position="594"/>
    </location>
</feature>
<evidence type="ECO:0000256" key="17">
    <source>
        <dbReference type="SAM" id="MobiDB-lite"/>
    </source>
</evidence>
<feature type="binding site" evidence="15">
    <location>
        <position position="683"/>
    </location>
    <ligand>
        <name>Mg(2+)</name>
        <dbReference type="ChEBI" id="CHEBI:18420"/>
    </ligand>
</feature>
<evidence type="ECO:0000256" key="12">
    <source>
        <dbReference type="ARBA" id="ARBA00049128"/>
    </source>
</evidence>
<feature type="compositionally biased region" description="Basic and acidic residues" evidence="17">
    <location>
        <begin position="1668"/>
        <end position="1684"/>
    </location>
</feature>
<dbReference type="PROSITE" id="PS00154">
    <property type="entry name" value="ATPASE_E1_E2"/>
    <property type="match status" value="1"/>
</dbReference>
<evidence type="ECO:0000256" key="14">
    <source>
        <dbReference type="PIRSR" id="PIRSR606539-2"/>
    </source>
</evidence>
<dbReference type="GO" id="GO:0005524">
    <property type="term" value="F:ATP binding"/>
    <property type="evidence" value="ECO:0007669"/>
    <property type="project" value="UniProtKB-UniRule"/>
</dbReference>
<feature type="transmembrane region" description="Helical" evidence="16">
    <location>
        <begin position="1472"/>
        <end position="1496"/>
    </location>
</feature>
<dbReference type="InterPro" id="IPR023298">
    <property type="entry name" value="ATPase_P-typ_TM_dom_sf"/>
</dbReference>
<dbReference type="GO" id="GO:0005886">
    <property type="term" value="C:plasma membrane"/>
    <property type="evidence" value="ECO:0007669"/>
    <property type="project" value="TreeGrafter"/>
</dbReference>
<feature type="compositionally biased region" description="Basic and acidic residues" evidence="17">
    <location>
        <begin position="1634"/>
        <end position="1656"/>
    </location>
</feature>
<dbReference type="InterPro" id="IPR018303">
    <property type="entry name" value="ATPase_P-typ_P_site"/>
</dbReference>
<keyword evidence="3 16" id="KW-0812">Transmembrane</keyword>
<comment type="subcellular location">
    <subcellularLocation>
        <location evidence="1 16">Membrane</location>
        <topology evidence="1 16">Multi-pass membrane protein</topology>
    </subcellularLocation>
</comment>
<name>A0A8H3FLZ1_9LECA</name>
<comment type="caution">
    <text evidence="20">The sequence shown here is derived from an EMBL/GenBank/DDBJ whole genome shotgun (WGS) entry which is preliminary data.</text>
</comment>
<dbReference type="Pfam" id="PF16209">
    <property type="entry name" value="PhoLip_ATPase_N"/>
    <property type="match status" value="1"/>
</dbReference>
<comment type="catalytic activity">
    <reaction evidence="12">
        <text>a 1,2-diacyl-sn-glycero-3-phosphoethanolamine(out) + ATP + H2O = a 1,2-diacyl-sn-glycero-3-phosphoethanolamine(in) + ADP + phosphate + H(+)</text>
        <dbReference type="Rhea" id="RHEA:66132"/>
        <dbReference type="ChEBI" id="CHEBI:15377"/>
        <dbReference type="ChEBI" id="CHEBI:15378"/>
        <dbReference type="ChEBI" id="CHEBI:30616"/>
        <dbReference type="ChEBI" id="CHEBI:43474"/>
        <dbReference type="ChEBI" id="CHEBI:64612"/>
        <dbReference type="ChEBI" id="CHEBI:456216"/>
    </reaction>
    <physiologicalReaction direction="left-to-right" evidence="12">
        <dbReference type="Rhea" id="RHEA:66133"/>
    </physiologicalReaction>
</comment>
<evidence type="ECO:0000313" key="21">
    <source>
        <dbReference type="Proteomes" id="UP000664203"/>
    </source>
</evidence>
<evidence type="ECO:0000256" key="5">
    <source>
        <dbReference type="ARBA" id="ARBA00022741"/>
    </source>
</evidence>
<feature type="compositionally biased region" description="Acidic residues" evidence="17">
    <location>
        <begin position="1657"/>
        <end position="1667"/>
    </location>
</feature>
<dbReference type="GO" id="GO:0016887">
    <property type="term" value="F:ATP hydrolysis activity"/>
    <property type="evidence" value="ECO:0007669"/>
    <property type="project" value="InterPro"/>
</dbReference>
<evidence type="ECO:0000256" key="7">
    <source>
        <dbReference type="ARBA" id="ARBA00022842"/>
    </source>
</evidence>
<feature type="binding site" evidence="14">
    <location>
        <position position="682"/>
    </location>
    <ligand>
        <name>ATP</name>
        <dbReference type="ChEBI" id="CHEBI:30616"/>
    </ligand>
</feature>
<dbReference type="GO" id="GO:0140326">
    <property type="term" value="F:ATPase-coupled intramembrane lipid transporter activity"/>
    <property type="evidence" value="ECO:0007669"/>
    <property type="project" value="UniProtKB-EC"/>
</dbReference>
<dbReference type="Gene3D" id="2.70.150.10">
    <property type="entry name" value="Calcium-transporting ATPase, cytoplasmic transduction domain A"/>
    <property type="match status" value="1"/>
</dbReference>
<feature type="region of interest" description="Disordered" evidence="17">
    <location>
        <begin position="1575"/>
        <end position="1599"/>
    </location>
</feature>
<dbReference type="SUPFAM" id="SSF56784">
    <property type="entry name" value="HAD-like"/>
    <property type="match status" value="1"/>
</dbReference>
<evidence type="ECO:0000259" key="19">
    <source>
        <dbReference type="Pfam" id="PF16212"/>
    </source>
</evidence>
<feature type="region of interest" description="Disordered" evidence="17">
    <location>
        <begin position="63"/>
        <end position="227"/>
    </location>
</feature>
<dbReference type="InterPro" id="IPR036412">
    <property type="entry name" value="HAD-like_sf"/>
</dbReference>
<dbReference type="GO" id="GO:0000287">
    <property type="term" value="F:magnesium ion binding"/>
    <property type="evidence" value="ECO:0007669"/>
    <property type="project" value="UniProtKB-UniRule"/>
</dbReference>
<dbReference type="PANTHER" id="PTHR24092">
    <property type="entry name" value="PROBABLE PHOSPHOLIPID-TRANSPORTING ATPASE"/>
    <property type="match status" value="1"/>
</dbReference>
<keyword evidence="9 16" id="KW-1133">Transmembrane helix</keyword>
<evidence type="ECO:0000256" key="16">
    <source>
        <dbReference type="RuleBase" id="RU362033"/>
    </source>
</evidence>
<dbReference type="PRINTS" id="PR00119">
    <property type="entry name" value="CATATPASE"/>
</dbReference>
<keyword evidence="21" id="KW-1185">Reference proteome</keyword>
<feature type="active site" description="4-aspartylphosphate intermediate" evidence="13">
    <location>
        <position position="681"/>
    </location>
</feature>
<feature type="region of interest" description="Disordered" evidence="17">
    <location>
        <begin position="749"/>
        <end position="782"/>
    </location>
</feature>
<feature type="transmembrane region" description="Helical" evidence="16">
    <location>
        <begin position="1410"/>
        <end position="1437"/>
    </location>
</feature>
<accession>A0A8H3FLZ1</accession>
<dbReference type="EC" id="7.6.2.1" evidence="16"/>
<dbReference type="InterPro" id="IPR023299">
    <property type="entry name" value="ATPase_P-typ_cyto_dom_N"/>
</dbReference>
<evidence type="ECO:0000256" key="8">
    <source>
        <dbReference type="ARBA" id="ARBA00022967"/>
    </source>
</evidence>
<comment type="catalytic activity">
    <reaction evidence="11 16">
        <text>ATP + H2O + phospholipidSide 1 = ADP + phosphate + phospholipidSide 2.</text>
        <dbReference type="EC" id="7.6.2.1"/>
    </reaction>
</comment>
<dbReference type="Pfam" id="PF00702">
    <property type="entry name" value="Hydrolase"/>
    <property type="match status" value="1"/>
</dbReference>
<keyword evidence="4 15" id="KW-0479">Metal-binding</keyword>
<dbReference type="NCBIfam" id="TIGR01494">
    <property type="entry name" value="ATPase_P-type"/>
    <property type="match status" value="1"/>
</dbReference>
<dbReference type="InterPro" id="IPR006539">
    <property type="entry name" value="P-type_ATPase_IV"/>
</dbReference>
<proteinExistence type="inferred from homology"/>
<evidence type="ECO:0000259" key="18">
    <source>
        <dbReference type="Pfam" id="PF16209"/>
    </source>
</evidence>
<feature type="binding site" evidence="14">
    <location>
        <position position="836"/>
    </location>
    <ligand>
        <name>ATP</name>
        <dbReference type="ChEBI" id="CHEBI:30616"/>
    </ligand>
</feature>
<feature type="transmembrane region" description="Helical" evidence="16">
    <location>
        <begin position="1443"/>
        <end position="1460"/>
    </location>
</feature>
<dbReference type="Pfam" id="PF16212">
    <property type="entry name" value="PhoLip_ATPase_C"/>
    <property type="match status" value="1"/>
</dbReference>
<evidence type="ECO:0000256" key="11">
    <source>
        <dbReference type="ARBA" id="ARBA00034036"/>
    </source>
</evidence>
<feature type="binding site" evidence="15">
    <location>
        <position position="681"/>
    </location>
    <ligand>
        <name>Mg(2+)</name>
        <dbReference type="ChEBI" id="CHEBI:18420"/>
    </ligand>
</feature>
<feature type="region of interest" description="Disordered" evidence="17">
    <location>
        <begin position="1630"/>
        <end position="1697"/>
    </location>
</feature>
<dbReference type="Proteomes" id="UP000664203">
    <property type="component" value="Unassembled WGS sequence"/>
</dbReference>
<dbReference type="GO" id="GO:0005802">
    <property type="term" value="C:trans-Golgi network"/>
    <property type="evidence" value="ECO:0007669"/>
    <property type="project" value="TreeGrafter"/>
</dbReference>
<dbReference type="InterPro" id="IPR032631">
    <property type="entry name" value="P-type_ATPase_N"/>
</dbReference>
<evidence type="ECO:0000256" key="1">
    <source>
        <dbReference type="ARBA" id="ARBA00004141"/>
    </source>
</evidence>
<feature type="binding site" evidence="14">
    <location>
        <position position="907"/>
    </location>
    <ligand>
        <name>ATP</name>
        <dbReference type="ChEBI" id="CHEBI:30616"/>
    </ligand>
</feature>
<dbReference type="InterPro" id="IPR008250">
    <property type="entry name" value="ATPase_P-typ_transduc_dom_A_sf"/>
</dbReference>